<reference evidence="3" key="1">
    <citation type="submission" date="2024-07" db="EMBL/GenBank/DDBJ databases">
        <authorList>
            <person name="Yu S.T."/>
        </authorList>
    </citation>
    <scope>NUCLEOTIDE SEQUENCE</scope>
    <source>
        <strain evidence="3">R08</strain>
    </source>
</reference>
<evidence type="ECO:0000313" key="3">
    <source>
        <dbReference type="EMBL" id="XDQ01718.1"/>
    </source>
</evidence>
<dbReference type="InterPro" id="IPR024078">
    <property type="entry name" value="LmbE-like_dom_sf"/>
</dbReference>
<proteinExistence type="predicted"/>
<protein>
    <submittedName>
        <fullName evidence="3">PIG-L deacetylase family protein</fullName>
        <ecNumber evidence="3">3.5.1.-</ecNumber>
    </submittedName>
</protein>
<dbReference type="PANTHER" id="PTHR12993">
    <property type="entry name" value="N-ACETYLGLUCOSAMINYL-PHOSPHATIDYLINOSITOL DE-N-ACETYLASE-RELATED"/>
    <property type="match status" value="1"/>
</dbReference>
<dbReference type="SUPFAM" id="SSF102588">
    <property type="entry name" value="LmbE-like"/>
    <property type="match status" value="1"/>
</dbReference>
<gene>
    <name evidence="3" type="ORF">AB5J58_16625</name>
</gene>
<dbReference type="EMBL" id="CP163431">
    <property type="protein sequence ID" value="XDQ01718.1"/>
    <property type="molecule type" value="Genomic_DNA"/>
</dbReference>
<keyword evidence="1" id="KW-0862">Zinc</keyword>
<accession>A0AB39MA34</accession>
<dbReference type="EC" id="3.5.1.-" evidence="3"/>
<organism evidence="3">
    <name type="scientific">Streptomyces sp. R08</name>
    <dbReference type="NCBI Taxonomy" id="3238624"/>
    <lineage>
        <taxon>Bacteria</taxon>
        <taxon>Bacillati</taxon>
        <taxon>Actinomycetota</taxon>
        <taxon>Actinomycetes</taxon>
        <taxon>Kitasatosporales</taxon>
        <taxon>Streptomycetaceae</taxon>
        <taxon>Streptomyces</taxon>
    </lineage>
</organism>
<sequence>MRTARGALSAEEREAAAAEIDGPGTEEKDWRTARLPDRLPHLDLPEGPVVVVAAHPDDEVLGFGGTMAALVGAGISVHTICLTDGEASHGDGDGDGDAPARDTLAALRRRELAAALDELGPLHAPLHTGIPDTALDRHEDVATAAIAGLLSETGARLCLAPWDGDLHSDHEAAGRAARRACRATGTTMWSFPVWMWHWARPDDPRVPWRRAGVLPLTPVALGRKKAALARFTSQLEARGPGVPPVLPPEELAHHIRTFETVIR</sequence>
<name>A0AB39MA34_9ACTN</name>
<dbReference type="GO" id="GO:0016137">
    <property type="term" value="P:glycoside metabolic process"/>
    <property type="evidence" value="ECO:0007669"/>
    <property type="project" value="UniProtKB-ARBA"/>
</dbReference>
<dbReference type="RefSeq" id="WP_369188034.1">
    <property type="nucleotide sequence ID" value="NZ_CP163431.1"/>
</dbReference>
<keyword evidence="3" id="KW-0378">Hydrolase</keyword>
<dbReference type="PANTHER" id="PTHR12993:SF29">
    <property type="entry name" value="BLR3841 PROTEIN"/>
    <property type="match status" value="1"/>
</dbReference>
<dbReference type="InterPro" id="IPR003737">
    <property type="entry name" value="GlcNAc_PI_deacetylase-related"/>
</dbReference>
<evidence type="ECO:0000256" key="2">
    <source>
        <dbReference type="SAM" id="MobiDB-lite"/>
    </source>
</evidence>
<dbReference type="GO" id="GO:0016811">
    <property type="term" value="F:hydrolase activity, acting on carbon-nitrogen (but not peptide) bonds, in linear amides"/>
    <property type="evidence" value="ECO:0007669"/>
    <property type="project" value="TreeGrafter"/>
</dbReference>
<evidence type="ECO:0000256" key="1">
    <source>
        <dbReference type="ARBA" id="ARBA00022833"/>
    </source>
</evidence>
<feature type="region of interest" description="Disordered" evidence="2">
    <location>
        <begin position="1"/>
        <end position="29"/>
    </location>
</feature>
<dbReference type="AlphaFoldDB" id="A0AB39MA34"/>
<dbReference type="Pfam" id="PF02585">
    <property type="entry name" value="PIG-L"/>
    <property type="match status" value="1"/>
</dbReference>
<dbReference type="Gene3D" id="3.40.50.10320">
    <property type="entry name" value="LmbE-like"/>
    <property type="match status" value="1"/>
</dbReference>